<keyword evidence="9 15" id="KW-0547">Nucleotide-binding</keyword>
<evidence type="ECO:0000256" key="1">
    <source>
        <dbReference type="ARBA" id="ARBA00001946"/>
    </source>
</evidence>
<evidence type="ECO:0000256" key="5">
    <source>
        <dbReference type="ARBA" id="ARBA00011996"/>
    </source>
</evidence>
<proteinExistence type="inferred from homology"/>
<dbReference type="Pfam" id="PF00391">
    <property type="entry name" value="PEP-utilizers"/>
    <property type="match status" value="1"/>
</dbReference>
<dbReference type="PANTHER" id="PTHR43030:SF1">
    <property type="entry name" value="PHOSPHOENOLPYRUVATE SYNTHASE"/>
    <property type="match status" value="1"/>
</dbReference>
<dbReference type="AlphaFoldDB" id="A0A518N173"/>
<keyword evidence="10 15" id="KW-0418">Kinase</keyword>
<evidence type="ECO:0000256" key="6">
    <source>
        <dbReference type="ARBA" id="ARBA00021623"/>
    </source>
</evidence>
<dbReference type="InterPro" id="IPR000121">
    <property type="entry name" value="PEP_util_C"/>
</dbReference>
<dbReference type="PRINTS" id="PR01736">
    <property type="entry name" value="PHPHTRNFRASE"/>
</dbReference>
<dbReference type="OrthoDB" id="9765468at2"/>
<evidence type="ECO:0000259" key="17">
    <source>
        <dbReference type="Pfam" id="PF01326"/>
    </source>
</evidence>
<sequence length="792" mass="86295">MSANILWLDDLRLTDLAQVGGKNSSLGEMIGNLARLGVSVPGGFATTADAFKDFVAHNDLHQRIFDRLASLDVEDVPALNRAGAEIRGWVIDAPLQPALEADIRTAYARLCADNGGGDIAVAVRSSATAEDLPDASFAGQQETFLNVTGADDVVVKVKEVFASLYNDRAIAYRVHHGFRHEDVFLSAGVQLMVRSDCGASGVLFTLDTESGFREVVFITSSYGLGENVVQGAVNPDEFYVYKPTLRQGRPAILRRSLGAKQIRMVYSDQPGERVRNEDTPAELRAKFSITDEDVHELARQALTIEQHYQRPMDIEWAKDGITGKLFIVQARPETVKSRAKATQIERFMLGRRGDVVCEGRAIGQKIGTGVARVVRSLDDMHHVQPGDVLVADMTDPDWEPVMKRASAIVTNRGGRTCHAAIIARELGVPAVVGTGNALDAIEDGKNVTVSCAEGDTGFIYAGTLPFERITTDLTSMPEAPLKIMMNVANPERAFDFGQLPNAGIGLARLEMIIAAHIGVHPNALLEYDRQDAETRKKIDERSAGYADPVSFYVDRLAEGIATLTASVAPNPVIVRMSDFKSNEYANLIGGQRYEPEEENPMIGFRGASRYVDPAFSEAFALECRAVLKVRETMGLDNLWVMIPFVRTLDEGRRVLEVLAANGLRRGVNGLKVIMMCEVPSNALMADEFLEMFDGFSIGSNDLTQLTLGLDRDSAVVAHLFDERDPAVKKLLSMAIQTAKAKGKYIGICGQGPSDHPDLAEWLMQEGIESVSLNPDTVVDTWLKLAKSKAAAG</sequence>
<keyword evidence="8 15" id="KW-0479">Metal-binding</keyword>
<feature type="domain" description="Pyruvate phosphate dikinase AMP/ATP-binding" evidence="17">
    <location>
        <begin position="18"/>
        <end position="345"/>
    </location>
</feature>
<dbReference type="InterPro" id="IPR006319">
    <property type="entry name" value="PEP_synth"/>
</dbReference>
<gene>
    <name evidence="19" type="primary">ppsA</name>
    <name evidence="19" type="ORF">FPZ22_01125</name>
</gene>
<dbReference type="GO" id="GO:0008986">
    <property type="term" value="F:pyruvate, water dikinase activity"/>
    <property type="evidence" value="ECO:0007669"/>
    <property type="project" value="UniProtKB-EC"/>
</dbReference>
<dbReference type="FunFam" id="3.50.30.10:FF:000002">
    <property type="entry name" value="Phosphoenolpyruvate synthase"/>
    <property type="match status" value="1"/>
</dbReference>
<evidence type="ECO:0000256" key="14">
    <source>
        <dbReference type="ARBA" id="ARBA00047700"/>
    </source>
</evidence>
<dbReference type="FunFam" id="3.30.470.20:FF:000017">
    <property type="entry name" value="Phosphoenolpyruvate synthase"/>
    <property type="match status" value="1"/>
</dbReference>
<dbReference type="KEGG" id="lug:FPZ22_01125"/>
<dbReference type="FunFam" id="3.20.20.60:FF:000010">
    <property type="entry name" value="Phosphoenolpyruvate synthase"/>
    <property type="match status" value="1"/>
</dbReference>
<evidence type="ECO:0000256" key="4">
    <source>
        <dbReference type="ARBA" id="ARBA00007837"/>
    </source>
</evidence>
<dbReference type="RefSeq" id="WP_144889495.1">
    <property type="nucleotide sequence ID" value="NZ_CP042218.1"/>
</dbReference>
<dbReference type="PROSITE" id="PS00742">
    <property type="entry name" value="PEP_ENZYMES_2"/>
    <property type="match status" value="1"/>
</dbReference>
<evidence type="ECO:0000313" key="19">
    <source>
        <dbReference type="EMBL" id="QDW65671.1"/>
    </source>
</evidence>
<dbReference type="InterPro" id="IPR040442">
    <property type="entry name" value="Pyrv_kinase-like_dom_sf"/>
</dbReference>
<comment type="catalytic activity">
    <reaction evidence="14 15">
        <text>pyruvate + ATP + H2O = phosphoenolpyruvate + AMP + phosphate + 2 H(+)</text>
        <dbReference type="Rhea" id="RHEA:11364"/>
        <dbReference type="ChEBI" id="CHEBI:15361"/>
        <dbReference type="ChEBI" id="CHEBI:15377"/>
        <dbReference type="ChEBI" id="CHEBI:15378"/>
        <dbReference type="ChEBI" id="CHEBI:30616"/>
        <dbReference type="ChEBI" id="CHEBI:43474"/>
        <dbReference type="ChEBI" id="CHEBI:58702"/>
        <dbReference type="ChEBI" id="CHEBI:456215"/>
        <dbReference type="EC" id="2.7.9.2"/>
    </reaction>
</comment>
<dbReference type="InterPro" id="IPR015813">
    <property type="entry name" value="Pyrv/PenolPyrv_kinase-like_dom"/>
</dbReference>
<dbReference type="InterPro" id="IPR013815">
    <property type="entry name" value="ATP_grasp_subdomain_1"/>
</dbReference>
<evidence type="ECO:0000256" key="9">
    <source>
        <dbReference type="ARBA" id="ARBA00022741"/>
    </source>
</evidence>
<dbReference type="GO" id="GO:0006094">
    <property type="term" value="P:gluconeogenesis"/>
    <property type="evidence" value="ECO:0007669"/>
    <property type="project" value="UniProtKB-UniPathway"/>
</dbReference>
<dbReference type="InterPro" id="IPR036637">
    <property type="entry name" value="Phosphohistidine_dom_sf"/>
</dbReference>
<evidence type="ECO:0000256" key="13">
    <source>
        <dbReference type="ARBA" id="ARBA00033470"/>
    </source>
</evidence>
<dbReference type="Gene3D" id="3.30.470.20">
    <property type="entry name" value="ATP-grasp fold, B domain"/>
    <property type="match status" value="1"/>
</dbReference>
<evidence type="ECO:0000259" key="16">
    <source>
        <dbReference type="Pfam" id="PF00391"/>
    </source>
</evidence>
<evidence type="ECO:0000256" key="3">
    <source>
        <dbReference type="ARBA" id="ARBA00004742"/>
    </source>
</evidence>
<reference evidence="19 20" key="1">
    <citation type="submission" date="2019-07" db="EMBL/GenBank/DDBJ databases">
        <title>Full genome sequence of Luteimonas sp. Gr-4.</title>
        <authorList>
            <person name="Im W.-T."/>
        </authorList>
    </citation>
    <scope>NUCLEOTIDE SEQUENCE [LARGE SCALE GENOMIC DNA]</scope>
    <source>
        <strain evidence="19 20">Gr-4</strain>
    </source>
</reference>
<dbReference type="GO" id="GO:0046872">
    <property type="term" value="F:metal ion binding"/>
    <property type="evidence" value="ECO:0007669"/>
    <property type="project" value="UniProtKB-KW"/>
</dbReference>
<evidence type="ECO:0000256" key="12">
    <source>
        <dbReference type="ARBA" id="ARBA00022842"/>
    </source>
</evidence>
<dbReference type="InterPro" id="IPR008279">
    <property type="entry name" value="PEP-util_enz_mobile_dom"/>
</dbReference>
<keyword evidence="7 15" id="KW-0808">Transferase</keyword>
<dbReference type="Pfam" id="PF01326">
    <property type="entry name" value="PPDK_N"/>
    <property type="match status" value="1"/>
</dbReference>
<dbReference type="FunFam" id="3.30.1490.20:FF:000010">
    <property type="entry name" value="Phosphoenolpyruvate synthase"/>
    <property type="match status" value="1"/>
</dbReference>
<comment type="function">
    <text evidence="2 15">Catalyzes the phosphorylation of pyruvate to phosphoenolpyruvate.</text>
</comment>
<dbReference type="SUPFAM" id="SSF56059">
    <property type="entry name" value="Glutathione synthetase ATP-binding domain-like"/>
    <property type="match status" value="1"/>
</dbReference>
<dbReference type="PANTHER" id="PTHR43030">
    <property type="entry name" value="PHOSPHOENOLPYRUVATE SYNTHASE"/>
    <property type="match status" value="1"/>
</dbReference>
<dbReference type="Gene3D" id="3.30.1490.20">
    <property type="entry name" value="ATP-grasp fold, A domain"/>
    <property type="match status" value="1"/>
</dbReference>
<comment type="pathway">
    <text evidence="3 15">Carbohydrate biosynthesis; gluconeogenesis.</text>
</comment>
<comment type="similarity">
    <text evidence="4 15">Belongs to the PEP-utilizing enzyme family.</text>
</comment>
<dbReference type="EMBL" id="CP042218">
    <property type="protein sequence ID" value="QDW65671.1"/>
    <property type="molecule type" value="Genomic_DNA"/>
</dbReference>
<evidence type="ECO:0000259" key="18">
    <source>
        <dbReference type="Pfam" id="PF02896"/>
    </source>
</evidence>
<protein>
    <recommendedName>
        <fullName evidence="6 15">Phosphoenolpyruvate synthase</fullName>
        <shortName evidence="15">PEP synthase</shortName>
        <ecNumber evidence="5 15">2.7.9.2</ecNumber>
    </recommendedName>
    <alternativeName>
        <fullName evidence="13 15">Pyruvate, water dikinase</fullName>
    </alternativeName>
</protein>
<dbReference type="EC" id="2.7.9.2" evidence="5 15"/>
<evidence type="ECO:0000313" key="20">
    <source>
        <dbReference type="Proteomes" id="UP000316584"/>
    </source>
</evidence>
<name>A0A518N173_9GAMM</name>
<dbReference type="PIRSF" id="PIRSF000854">
    <property type="entry name" value="PEP_synthase"/>
    <property type="match status" value="1"/>
</dbReference>
<dbReference type="NCBIfam" id="TIGR01418">
    <property type="entry name" value="PEP_synth"/>
    <property type="match status" value="1"/>
</dbReference>
<evidence type="ECO:0000256" key="7">
    <source>
        <dbReference type="ARBA" id="ARBA00022679"/>
    </source>
</evidence>
<comment type="cofactor">
    <cofactor evidence="1 15">
        <name>Mg(2+)</name>
        <dbReference type="ChEBI" id="CHEBI:18420"/>
    </cofactor>
</comment>
<evidence type="ECO:0000256" key="15">
    <source>
        <dbReference type="PIRNR" id="PIRNR000854"/>
    </source>
</evidence>
<evidence type="ECO:0000256" key="11">
    <source>
        <dbReference type="ARBA" id="ARBA00022840"/>
    </source>
</evidence>
<dbReference type="InterPro" id="IPR018274">
    <property type="entry name" value="PEP_util_AS"/>
</dbReference>
<accession>A0A518N173</accession>
<feature type="domain" description="PEP-utilising enzyme C-terminal" evidence="18">
    <location>
        <begin position="479"/>
        <end position="786"/>
    </location>
</feature>
<dbReference type="Gene3D" id="3.50.30.10">
    <property type="entry name" value="Phosphohistidine domain"/>
    <property type="match status" value="1"/>
</dbReference>
<dbReference type="InterPro" id="IPR002192">
    <property type="entry name" value="PPDK_AMP/ATP-bd"/>
</dbReference>
<keyword evidence="11 15" id="KW-0067">ATP-binding</keyword>
<keyword evidence="12 15" id="KW-0460">Magnesium</keyword>
<dbReference type="Pfam" id="PF02896">
    <property type="entry name" value="PEP-utilizers_C"/>
    <property type="match status" value="1"/>
</dbReference>
<organism evidence="19 20">
    <name type="scientific">Luteimonas granuli</name>
    <dbReference type="NCBI Taxonomy" id="1176533"/>
    <lineage>
        <taxon>Bacteria</taxon>
        <taxon>Pseudomonadati</taxon>
        <taxon>Pseudomonadota</taxon>
        <taxon>Gammaproteobacteria</taxon>
        <taxon>Lysobacterales</taxon>
        <taxon>Lysobacteraceae</taxon>
        <taxon>Luteimonas</taxon>
    </lineage>
</organism>
<dbReference type="Gene3D" id="3.20.20.60">
    <property type="entry name" value="Phosphoenolpyruvate-binding domains"/>
    <property type="match status" value="1"/>
</dbReference>
<dbReference type="GO" id="GO:0005524">
    <property type="term" value="F:ATP binding"/>
    <property type="evidence" value="ECO:0007669"/>
    <property type="project" value="UniProtKB-KW"/>
</dbReference>
<dbReference type="InterPro" id="IPR023151">
    <property type="entry name" value="PEP_util_CS"/>
</dbReference>
<keyword evidence="20" id="KW-1185">Reference proteome</keyword>
<dbReference type="SUPFAM" id="SSF51621">
    <property type="entry name" value="Phosphoenolpyruvate/pyruvate domain"/>
    <property type="match status" value="1"/>
</dbReference>
<dbReference type="SUPFAM" id="SSF52009">
    <property type="entry name" value="Phosphohistidine domain"/>
    <property type="match status" value="1"/>
</dbReference>
<feature type="domain" description="PEP-utilising enzyme mobile" evidence="16">
    <location>
        <begin position="384"/>
        <end position="454"/>
    </location>
</feature>
<evidence type="ECO:0000256" key="10">
    <source>
        <dbReference type="ARBA" id="ARBA00022777"/>
    </source>
</evidence>
<dbReference type="PROSITE" id="PS00370">
    <property type="entry name" value="PEP_ENZYMES_PHOS_SITE"/>
    <property type="match status" value="1"/>
</dbReference>
<dbReference type="NCBIfam" id="NF005057">
    <property type="entry name" value="PRK06464.1"/>
    <property type="match status" value="1"/>
</dbReference>
<dbReference type="Proteomes" id="UP000316584">
    <property type="component" value="Chromosome"/>
</dbReference>
<evidence type="ECO:0000256" key="8">
    <source>
        <dbReference type="ARBA" id="ARBA00022723"/>
    </source>
</evidence>
<dbReference type="UniPathway" id="UPA00138"/>
<evidence type="ECO:0000256" key="2">
    <source>
        <dbReference type="ARBA" id="ARBA00002988"/>
    </source>
</evidence>
<keyword evidence="19" id="KW-0670">Pyruvate</keyword>